<evidence type="ECO:0000256" key="2">
    <source>
        <dbReference type="ARBA" id="ARBA00005128"/>
    </source>
</evidence>
<evidence type="ECO:0000256" key="3">
    <source>
        <dbReference type="ARBA" id="ARBA00006706"/>
    </source>
</evidence>
<keyword evidence="6" id="KW-0460">Magnesium</keyword>
<dbReference type="GO" id="GO:0046872">
    <property type="term" value="F:metal ion binding"/>
    <property type="evidence" value="ECO:0007669"/>
    <property type="project" value="UniProtKB-KW"/>
</dbReference>
<gene>
    <name evidence="7" type="ORF">G9444_3712</name>
</gene>
<evidence type="ECO:0000256" key="1">
    <source>
        <dbReference type="ARBA" id="ARBA00001946"/>
    </source>
</evidence>
<evidence type="ECO:0000313" key="8">
    <source>
        <dbReference type="Proteomes" id="UP000502345"/>
    </source>
</evidence>
<evidence type="ECO:0000256" key="5">
    <source>
        <dbReference type="ARBA" id="ARBA00022723"/>
    </source>
</evidence>
<dbReference type="InterPro" id="IPR008949">
    <property type="entry name" value="Isoprenoid_synthase_dom_sf"/>
</dbReference>
<dbReference type="AlphaFoldDB" id="A0A6G9CW72"/>
<dbReference type="Proteomes" id="UP000502345">
    <property type="component" value="Chromosome"/>
</dbReference>
<keyword evidence="4" id="KW-0808">Transferase</keyword>
<dbReference type="Gene3D" id="1.10.600.10">
    <property type="entry name" value="Farnesyl Diphosphate Synthase"/>
    <property type="match status" value="1"/>
</dbReference>
<protein>
    <submittedName>
        <fullName evidence="7">Geranylgeranyl pyrophosphate synthase</fullName>
    </submittedName>
</protein>
<dbReference type="PANTHER" id="PTHR12001">
    <property type="entry name" value="GERANYLGERANYL PYROPHOSPHATE SYNTHASE"/>
    <property type="match status" value="1"/>
</dbReference>
<comment type="cofactor">
    <cofactor evidence="1">
        <name>Mg(2+)</name>
        <dbReference type="ChEBI" id="CHEBI:18420"/>
    </cofactor>
</comment>
<organism evidence="7 8">
    <name type="scientific">Rhodococcus erythropolis</name>
    <name type="common">Arthrobacter picolinophilus</name>
    <dbReference type="NCBI Taxonomy" id="1833"/>
    <lineage>
        <taxon>Bacteria</taxon>
        <taxon>Bacillati</taxon>
        <taxon>Actinomycetota</taxon>
        <taxon>Actinomycetes</taxon>
        <taxon>Mycobacteriales</taxon>
        <taxon>Nocardiaceae</taxon>
        <taxon>Rhodococcus</taxon>
        <taxon>Rhodococcus erythropolis group</taxon>
    </lineage>
</organism>
<accession>A0A6G9CW72</accession>
<sequence>MIRESGISPEAAARVSPVWSAMRTEVLGGQFLDISNEARGDETVEAAMRVNRYKTAAYTIERPLHLGAALFGADAELVDAYRTFGTDIGIAFQLRDDLLGVFGDPSVTGKPSGDDLIAGKRTVLFAMALARADAADPAAAELLRNGIGTQLTDTDVDTLRQVITDLGAVTDVETQIDTLVEAAANALDSSTATAESKARLTDMAIAATKRSY</sequence>
<keyword evidence="5" id="KW-0479">Metal-binding</keyword>
<dbReference type="GO" id="GO:0008299">
    <property type="term" value="P:isoprenoid biosynthetic process"/>
    <property type="evidence" value="ECO:0007669"/>
    <property type="project" value="InterPro"/>
</dbReference>
<name>A0A6G9CW72_RHOER</name>
<proteinExistence type="inferred from homology"/>
<dbReference type="InterPro" id="IPR033749">
    <property type="entry name" value="Polyprenyl_synt_CS"/>
</dbReference>
<evidence type="ECO:0000256" key="6">
    <source>
        <dbReference type="ARBA" id="ARBA00022842"/>
    </source>
</evidence>
<comment type="similarity">
    <text evidence="3">Belongs to the FPP/GGPP synthase family.</text>
</comment>
<reference evidence="7 8" key="1">
    <citation type="submission" date="2020-03" db="EMBL/GenBank/DDBJ databases">
        <title>Screen low temperature-resistant strains for efficient degradation of petroleum hydrocarbons under the low temperature.</title>
        <authorList>
            <person name="Wang Y."/>
            <person name="Chen J."/>
        </authorList>
    </citation>
    <scope>NUCLEOTIDE SEQUENCE [LARGE SCALE GENOMIC DNA]</scope>
    <source>
        <strain evidence="7 8">KB1</strain>
    </source>
</reference>
<dbReference type="PROSITE" id="PS00444">
    <property type="entry name" value="POLYPRENYL_SYNTHASE_2"/>
    <property type="match status" value="1"/>
</dbReference>
<evidence type="ECO:0000256" key="4">
    <source>
        <dbReference type="ARBA" id="ARBA00022679"/>
    </source>
</evidence>
<dbReference type="InterPro" id="IPR000092">
    <property type="entry name" value="Polyprenyl_synt"/>
</dbReference>
<dbReference type="EMBL" id="CP050124">
    <property type="protein sequence ID" value="QIP40956.1"/>
    <property type="molecule type" value="Genomic_DNA"/>
</dbReference>
<dbReference type="Pfam" id="PF00348">
    <property type="entry name" value="polyprenyl_synt"/>
    <property type="match status" value="1"/>
</dbReference>
<dbReference type="PANTHER" id="PTHR12001:SF85">
    <property type="entry name" value="SHORT CHAIN ISOPRENYL DIPHOSPHATE SYNTHASE"/>
    <property type="match status" value="1"/>
</dbReference>
<dbReference type="SUPFAM" id="SSF48576">
    <property type="entry name" value="Terpenoid synthases"/>
    <property type="match status" value="1"/>
</dbReference>
<evidence type="ECO:0000313" key="7">
    <source>
        <dbReference type="EMBL" id="QIP40956.1"/>
    </source>
</evidence>
<comment type="pathway">
    <text evidence="2">Isoprenoid biosynthesis.</text>
</comment>
<dbReference type="GO" id="GO:0004659">
    <property type="term" value="F:prenyltransferase activity"/>
    <property type="evidence" value="ECO:0007669"/>
    <property type="project" value="InterPro"/>
</dbReference>